<evidence type="ECO:0000313" key="2">
    <source>
        <dbReference type="Proteomes" id="UP000244077"/>
    </source>
</evidence>
<accession>A0A2T5H9S3</accession>
<comment type="caution">
    <text evidence="1">The sequence shown here is derived from an EMBL/GenBank/DDBJ whole genome shotgun (WGS) entry which is preliminary data.</text>
</comment>
<dbReference type="RefSeq" id="WP_170109329.1">
    <property type="nucleotide sequence ID" value="NZ_QAOH01000015.1"/>
</dbReference>
<reference evidence="1 2" key="1">
    <citation type="submission" date="2018-04" db="EMBL/GenBank/DDBJ databases">
        <title>Genomic Encyclopedia of Archaeal and Bacterial Type Strains, Phase II (KMG-II): from individual species to whole genera.</title>
        <authorList>
            <person name="Goeker M."/>
        </authorList>
    </citation>
    <scope>NUCLEOTIDE SEQUENCE [LARGE SCALE GENOMIC DNA]</scope>
    <source>
        <strain evidence="1 2">DSM 100434</strain>
    </source>
</reference>
<sequence length="142" mass="15426">MLHRLGVENVIGAREAGALGLLDPSQPVVMYEGDVFEAAIAHLDTLSPGGCDQPEVTLRLDPQSLLDRLLADRKTARDEGTLTQNAFDLQSRIAEIFARGGGGIEDADLAAFECDAFMVLTKTPETLARIRHMLRTGKPLRI</sequence>
<protein>
    <submittedName>
        <fullName evidence="1">Uncharacterized protein</fullName>
    </submittedName>
</protein>
<proteinExistence type="predicted"/>
<dbReference type="AlphaFoldDB" id="A0A2T5H9S3"/>
<dbReference type="Proteomes" id="UP000244077">
    <property type="component" value="Unassembled WGS sequence"/>
</dbReference>
<name>A0A2T5H9S3_9RHOB</name>
<evidence type="ECO:0000313" key="1">
    <source>
        <dbReference type="EMBL" id="PTQ68304.1"/>
    </source>
</evidence>
<gene>
    <name evidence="1" type="ORF">C8N42_11516</name>
</gene>
<dbReference type="EMBL" id="QAOH01000015">
    <property type="protein sequence ID" value="PTQ68304.1"/>
    <property type="molecule type" value="Genomic_DNA"/>
</dbReference>
<keyword evidence="2" id="KW-1185">Reference proteome</keyword>
<organism evidence="1 2">
    <name type="scientific">Celeribacter persicus</name>
    <dbReference type="NCBI Taxonomy" id="1651082"/>
    <lineage>
        <taxon>Bacteria</taxon>
        <taxon>Pseudomonadati</taxon>
        <taxon>Pseudomonadota</taxon>
        <taxon>Alphaproteobacteria</taxon>
        <taxon>Rhodobacterales</taxon>
        <taxon>Roseobacteraceae</taxon>
        <taxon>Celeribacter</taxon>
    </lineage>
</organism>